<protein>
    <submittedName>
        <fullName evidence="2">Uncharacterized protein</fullName>
    </submittedName>
</protein>
<organism evidence="2 3">
    <name type="scientific">Marchantia polymorpha subsp. ruderalis</name>
    <dbReference type="NCBI Taxonomy" id="1480154"/>
    <lineage>
        <taxon>Eukaryota</taxon>
        <taxon>Viridiplantae</taxon>
        <taxon>Streptophyta</taxon>
        <taxon>Embryophyta</taxon>
        <taxon>Marchantiophyta</taxon>
        <taxon>Marchantiopsida</taxon>
        <taxon>Marchantiidae</taxon>
        <taxon>Marchantiales</taxon>
        <taxon>Marchantiaceae</taxon>
        <taxon>Marchantia</taxon>
    </lineage>
</organism>
<keyword evidence="3" id="KW-1185">Reference proteome</keyword>
<evidence type="ECO:0000313" key="3">
    <source>
        <dbReference type="Proteomes" id="UP000077202"/>
    </source>
</evidence>
<name>A0A176VP95_MARPO</name>
<evidence type="ECO:0000313" key="2">
    <source>
        <dbReference type="EMBL" id="OAE22724.1"/>
    </source>
</evidence>
<dbReference type="Proteomes" id="UP000077202">
    <property type="component" value="Unassembled WGS sequence"/>
</dbReference>
<feature type="region of interest" description="Disordered" evidence="1">
    <location>
        <begin position="1"/>
        <end position="39"/>
    </location>
</feature>
<accession>A0A176VP95</accession>
<proteinExistence type="predicted"/>
<sequence>MAGSARKNNIADEQVVHASAAENPRPFGSKRNSKAEGARLGNQCPTVKLALALALPPRRARVLSNCSRVKARRPAPPLAPLVANLNQNQTKARPKGGTYRIGVDPVRLPPPGGDGWDPSEQPRQVWRAAPLSGLPARIEGNVGEGAAAEAPRQRSRGWGWGKTNPVTGLRASQHAESVNGPRGAGNSRQAAGRTAAWRSRSKKNRVHDCV</sequence>
<reference evidence="2" key="1">
    <citation type="submission" date="2016-03" db="EMBL/GenBank/DDBJ databases">
        <title>Mechanisms controlling the formation of the plant cell surface in tip-growing cells are functionally conserved among land plants.</title>
        <authorList>
            <person name="Honkanen S."/>
            <person name="Jones V.A."/>
            <person name="Morieri G."/>
            <person name="Champion C."/>
            <person name="Hetherington A.J."/>
            <person name="Kelly S."/>
            <person name="Saint-Marcoux D."/>
            <person name="Proust H."/>
            <person name="Prescott H."/>
            <person name="Dolan L."/>
        </authorList>
    </citation>
    <scope>NUCLEOTIDE SEQUENCE [LARGE SCALE GENOMIC DNA]</scope>
    <source>
        <tissue evidence="2">Whole gametophyte</tissue>
    </source>
</reference>
<feature type="compositionally biased region" description="Basic residues" evidence="1">
    <location>
        <begin position="199"/>
        <end position="210"/>
    </location>
</feature>
<comment type="caution">
    <text evidence="2">The sequence shown here is derived from an EMBL/GenBank/DDBJ whole genome shotgun (WGS) entry which is preliminary data.</text>
</comment>
<feature type="region of interest" description="Disordered" evidence="1">
    <location>
        <begin position="145"/>
        <end position="210"/>
    </location>
</feature>
<dbReference type="AlphaFoldDB" id="A0A176VP95"/>
<dbReference type="EMBL" id="LVLJ01003074">
    <property type="protein sequence ID" value="OAE22724.1"/>
    <property type="molecule type" value="Genomic_DNA"/>
</dbReference>
<evidence type="ECO:0000256" key="1">
    <source>
        <dbReference type="SAM" id="MobiDB-lite"/>
    </source>
</evidence>
<gene>
    <name evidence="2" type="ORF">AXG93_2035s1050</name>
</gene>